<dbReference type="AlphaFoldDB" id="A0A8J7CYY2"/>
<evidence type="ECO:0000256" key="1">
    <source>
        <dbReference type="ARBA" id="ARBA00005254"/>
    </source>
</evidence>
<keyword evidence="4" id="KW-1185">Reference proteome</keyword>
<dbReference type="Proteomes" id="UP000609121">
    <property type="component" value="Unassembled WGS sequence"/>
</dbReference>
<dbReference type="Gene3D" id="3.90.226.10">
    <property type="entry name" value="2-enoyl-CoA Hydratase, Chain A, domain 1"/>
    <property type="match status" value="1"/>
</dbReference>
<evidence type="ECO:0000313" key="3">
    <source>
        <dbReference type="EMBL" id="MBE3637108.1"/>
    </source>
</evidence>
<name>A0A8J7CYY2_9RHOB</name>
<reference evidence="3" key="1">
    <citation type="submission" date="2020-09" db="EMBL/GenBank/DDBJ databases">
        <title>A novel bacterium of genus Mangrovicoccus, isolated from South China Sea.</title>
        <authorList>
            <person name="Huang H."/>
            <person name="Mo K."/>
            <person name="Hu Y."/>
        </authorList>
    </citation>
    <scope>NUCLEOTIDE SEQUENCE</scope>
    <source>
        <strain evidence="3">HB182678</strain>
    </source>
</reference>
<dbReference type="PROSITE" id="PS00166">
    <property type="entry name" value="ENOYL_COA_HYDRATASE"/>
    <property type="match status" value="1"/>
</dbReference>
<evidence type="ECO:0000256" key="2">
    <source>
        <dbReference type="RuleBase" id="RU003707"/>
    </source>
</evidence>
<protein>
    <submittedName>
        <fullName evidence="3">Enoyl-CoA hydratase/isomerase family protein</fullName>
    </submittedName>
</protein>
<sequence>MIETECGGDLWVARLSRPAKANALTRAMLTDLAAFAETAQGRARALVLTGTGRVFSAGMDLTEAEDLAADPLWERVSGAVAAFRGLSIAALNGTAAGGALGMVLACDLRIAVPGAQIFYPVMARGYLPQPSDPVRLARLAGPGRAAMLLLAGQKVGVEEALAWGLVDRVVPAEDLDAASRDLAAVVLAADPAHAAAIKEMIR</sequence>
<comment type="caution">
    <text evidence="3">The sequence shown here is derived from an EMBL/GenBank/DDBJ whole genome shotgun (WGS) entry which is preliminary data.</text>
</comment>
<dbReference type="RefSeq" id="WP_193179299.1">
    <property type="nucleotide sequence ID" value="NZ_JACVXA010000005.1"/>
</dbReference>
<dbReference type="InterPro" id="IPR018376">
    <property type="entry name" value="Enoyl-CoA_hyd/isom_CS"/>
</dbReference>
<dbReference type="InterPro" id="IPR029045">
    <property type="entry name" value="ClpP/crotonase-like_dom_sf"/>
</dbReference>
<organism evidence="3 4">
    <name type="scientific">Mangrovicoccus algicola</name>
    <dbReference type="NCBI Taxonomy" id="2771008"/>
    <lineage>
        <taxon>Bacteria</taxon>
        <taxon>Pseudomonadati</taxon>
        <taxon>Pseudomonadota</taxon>
        <taxon>Alphaproteobacteria</taxon>
        <taxon>Rhodobacterales</taxon>
        <taxon>Paracoccaceae</taxon>
        <taxon>Mangrovicoccus</taxon>
    </lineage>
</organism>
<dbReference type="GO" id="GO:0006635">
    <property type="term" value="P:fatty acid beta-oxidation"/>
    <property type="evidence" value="ECO:0007669"/>
    <property type="project" value="TreeGrafter"/>
</dbReference>
<dbReference type="GO" id="GO:0003824">
    <property type="term" value="F:catalytic activity"/>
    <property type="evidence" value="ECO:0007669"/>
    <property type="project" value="InterPro"/>
</dbReference>
<dbReference type="Pfam" id="PF00378">
    <property type="entry name" value="ECH_1"/>
    <property type="match status" value="1"/>
</dbReference>
<dbReference type="PANTHER" id="PTHR11941">
    <property type="entry name" value="ENOYL-COA HYDRATASE-RELATED"/>
    <property type="match status" value="1"/>
</dbReference>
<dbReference type="EMBL" id="JACVXA010000005">
    <property type="protein sequence ID" value="MBE3637108.1"/>
    <property type="molecule type" value="Genomic_DNA"/>
</dbReference>
<dbReference type="PANTHER" id="PTHR11941:SF54">
    <property type="entry name" value="ENOYL-COA HYDRATASE, MITOCHONDRIAL"/>
    <property type="match status" value="1"/>
</dbReference>
<comment type="similarity">
    <text evidence="1 2">Belongs to the enoyl-CoA hydratase/isomerase family.</text>
</comment>
<evidence type="ECO:0000313" key="4">
    <source>
        <dbReference type="Proteomes" id="UP000609121"/>
    </source>
</evidence>
<dbReference type="SUPFAM" id="SSF52096">
    <property type="entry name" value="ClpP/crotonase"/>
    <property type="match status" value="1"/>
</dbReference>
<accession>A0A8J7CYY2</accession>
<dbReference type="CDD" id="cd06558">
    <property type="entry name" value="crotonase-like"/>
    <property type="match status" value="1"/>
</dbReference>
<dbReference type="InterPro" id="IPR001753">
    <property type="entry name" value="Enoyl-CoA_hydra/iso"/>
</dbReference>
<proteinExistence type="inferred from homology"/>
<gene>
    <name evidence="3" type="ORF">ICN82_02665</name>
</gene>